<evidence type="ECO:0000313" key="11">
    <source>
        <dbReference type="EMBL" id="ATX64531.1"/>
    </source>
</evidence>
<dbReference type="InterPro" id="IPR007387">
    <property type="entry name" value="TRAP_DctQ"/>
</dbReference>
<dbReference type="PANTHER" id="PTHR35011">
    <property type="entry name" value="2,3-DIKETO-L-GULONATE TRAP TRANSPORTER SMALL PERMEASE PROTEIN YIAM"/>
    <property type="match status" value="1"/>
</dbReference>
<reference evidence="11 12" key="1">
    <citation type="submission" date="2017-11" db="EMBL/GenBank/DDBJ databases">
        <title>Revised Sequence and Annotation of the Rhodobaca barguzinensis strain alga05 Genome.</title>
        <authorList>
            <person name="Kopejtka K."/>
            <person name="Tomasch J.M."/>
            <person name="Bunk B."/>
            <person name="Koblizek M."/>
        </authorList>
    </citation>
    <scope>NUCLEOTIDE SEQUENCE [LARGE SCALE GENOMIC DNA]</scope>
    <source>
        <strain evidence="12">alga05</strain>
    </source>
</reference>
<evidence type="ECO:0000256" key="5">
    <source>
        <dbReference type="ARBA" id="ARBA00022692"/>
    </source>
</evidence>
<evidence type="ECO:0000256" key="1">
    <source>
        <dbReference type="ARBA" id="ARBA00004429"/>
    </source>
</evidence>
<dbReference type="KEGG" id="rbg:BG454_00690"/>
<dbReference type="Proteomes" id="UP000228948">
    <property type="component" value="Chromosome"/>
</dbReference>
<proteinExistence type="inferred from homology"/>
<sequence length="193" mass="21271">MSTDKQPPDDDKAFEDGDAIAHRRPDGASFLDRGLHLVESAALVLSMLAITFASSVIFLSVFGRTFLGRSIPDNVVLAENMMPIIVALPLAYVAARRGHIEVEVFTNFLPPRGILVLNMFANLVGLVIFGLIAWSAWNILGRDWATGRFYEGVLRIPQWPAKAFFVAGLALFSLRLVLNFAEDAMRLVGLKKL</sequence>
<dbReference type="InterPro" id="IPR055348">
    <property type="entry name" value="DctQ"/>
</dbReference>
<dbReference type="GO" id="GO:0015740">
    <property type="term" value="P:C4-dicarboxylate transport"/>
    <property type="evidence" value="ECO:0007669"/>
    <property type="project" value="TreeGrafter"/>
</dbReference>
<dbReference type="AlphaFoldDB" id="A0A2K8K4Z7"/>
<evidence type="ECO:0000256" key="9">
    <source>
        <dbReference type="RuleBase" id="RU369079"/>
    </source>
</evidence>
<evidence type="ECO:0000256" key="8">
    <source>
        <dbReference type="ARBA" id="ARBA00038436"/>
    </source>
</evidence>
<organism evidence="11 12">
    <name type="scientific">Roseinatronobacter bogoriensis subsp. barguzinensis</name>
    <dbReference type="NCBI Taxonomy" id="441209"/>
    <lineage>
        <taxon>Bacteria</taxon>
        <taxon>Pseudomonadati</taxon>
        <taxon>Pseudomonadota</taxon>
        <taxon>Alphaproteobacteria</taxon>
        <taxon>Rhodobacterales</taxon>
        <taxon>Paracoccaceae</taxon>
        <taxon>Roseinatronobacter</taxon>
    </lineage>
</organism>
<dbReference type="EMBL" id="CP024899">
    <property type="protein sequence ID" value="ATX64531.1"/>
    <property type="molecule type" value="Genomic_DNA"/>
</dbReference>
<feature type="transmembrane region" description="Helical" evidence="9">
    <location>
        <begin position="115"/>
        <end position="140"/>
    </location>
</feature>
<evidence type="ECO:0000259" key="10">
    <source>
        <dbReference type="Pfam" id="PF04290"/>
    </source>
</evidence>
<comment type="caution">
    <text evidence="9">Lacks conserved residue(s) required for the propagation of feature annotation.</text>
</comment>
<dbReference type="RefSeq" id="WP_071479420.1">
    <property type="nucleotide sequence ID" value="NZ_CP024899.1"/>
</dbReference>
<keyword evidence="3" id="KW-1003">Cell membrane</keyword>
<dbReference type="PANTHER" id="PTHR35011:SF10">
    <property type="entry name" value="TRAP TRANSPORTER SMALL PERMEASE PROTEIN"/>
    <property type="match status" value="1"/>
</dbReference>
<evidence type="ECO:0000313" key="12">
    <source>
        <dbReference type="Proteomes" id="UP000228948"/>
    </source>
</evidence>
<keyword evidence="5 9" id="KW-0812">Transmembrane</keyword>
<protein>
    <recommendedName>
        <fullName evidence="9">TRAP transporter small permease protein</fullName>
    </recommendedName>
</protein>
<evidence type="ECO:0000256" key="4">
    <source>
        <dbReference type="ARBA" id="ARBA00022519"/>
    </source>
</evidence>
<feature type="transmembrane region" description="Helical" evidence="9">
    <location>
        <begin position="161"/>
        <end position="181"/>
    </location>
</feature>
<feature type="domain" description="Tripartite ATP-independent periplasmic transporters DctQ component" evidence="10">
    <location>
        <begin position="56"/>
        <end position="184"/>
    </location>
</feature>
<keyword evidence="2 9" id="KW-0813">Transport</keyword>
<gene>
    <name evidence="11" type="ORF">BG454_00690</name>
</gene>
<dbReference type="STRING" id="441209.GCA_001870665_00204"/>
<dbReference type="Pfam" id="PF04290">
    <property type="entry name" value="DctQ"/>
    <property type="match status" value="1"/>
</dbReference>
<dbReference type="GO" id="GO:0005886">
    <property type="term" value="C:plasma membrane"/>
    <property type="evidence" value="ECO:0007669"/>
    <property type="project" value="UniProtKB-SubCell"/>
</dbReference>
<evidence type="ECO:0000256" key="7">
    <source>
        <dbReference type="ARBA" id="ARBA00023136"/>
    </source>
</evidence>
<evidence type="ECO:0000256" key="6">
    <source>
        <dbReference type="ARBA" id="ARBA00022989"/>
    </source>
</evidence>
<comment type="subunit">
    <text evidence="9">The complex comprises the extracytoplasmic solute receptor protein and the two transmembrane proteins.</text>
</comment>
<evidence type="ECO:0000256" key="3">
    <source>
        <dbReference type="ARBA" id="ARBA00022475"/>
    </source>
</evidence>
<keyword evidence="4 9" id="KW-0997">Cell inner membrane</keyword>
<feature type="transmembrane region" description="Helical" evidence="9">
    <location>
        <begin position="41"/>
        <end position="63"/>
    </location>
</feature>
<dbReference type="OrthoDB" id="6385730at2"/>
<keyword evidence="6 9" id="KW-1133">Transmembrane helix</keyword>
<keyword evidence="12" id="KW-1185">Reference proteome</keyword>
<evidence type="ECO:0000256" key="2">
    <source>
        <dbReference type="ARBA" id="ARBA00022448"/>
    </source>
</evidence>
<comment type="function">
    <text evidence="9">Part of the tripartite ATP-independent periplasmic (TRAP) transport system.</text>
</comment>
<accession>A0A2K8K4Z7</accession>
<dbReference type="GO" id="GO:0022857">
    <property type="term" value="F:transmembrane transporter activity"/>
    <property type="evidence" value="ECO:0007669"/>
    <property type="project" value="UniProtKB-UniRule"/>
</dbReference>
<name>A0A2K8K4Z7_9RHOB</name>
<comment type="similarity">
    <text evidence="8 9">Belongs to the TRAP transporter small permease family.</text>
</comment>
<comment type="subcellular location">
    <subcellularLocation>
        <location evidence="1 9">Cell inner membrane</location>
        <topology evidence="1 9">Multi-pass membrane protein</topology>
    </subcellularLocation>
</comment>
<keyword evidence="7 9" id="KW-0472">Membrane</keyword>